<dbReference type="SUPFAM" id="SSF69593">
    <property type="entry name" value="Glycerol-3-phosphate (1)-acyltransferase"/>
    <property type="match status" value="1"/>
</dbReference>
<dbReference type="InterPro" id="IPR036259">
    <property type="entry name" value="MFS_trans_sf"/>
</dbReference>
<keyword evidence="2" id="KW-0813">Transport</keyword>
<dbReference type="AlphaFoldDB" id="A0A4R6DPV2"/>
<dbReference type="InterPro" id="IPR002123">
    <property type="entry name" value="Plipid/glycerol_acylTrfase"/>
</dbReference>
<feature type="transmembrane region" description="Helical" evidence="7">
    <location>
        <begin position="50"/>
        <end position="72"/>
    </location>
</feature>
<feature type="transmembrane region" description="Helical" evidence="7">
    <location>
        <begin position="381"/>
        <end position="399"/>
    </location>
</feature>
<sequence>MSHQFALMRQRRFLPFFFTQFLGAFNDNVYKNALVVLLTFQAARYTTLPPGILVNLCAGLFILPFFLFSATAGQIADKYEKSRLIRLTKLLEIGVMALASLAFALESLALMLACLFLMGAQSALFGPVKYAILPQHLQEDELVGGNALVESGTFIAILIGTLAGGLLVAMEHGTVWVSAVVVILAVLGYLACRGIPTAPAAAPALCINWNPLTETWRNLRFTRGNRSVFLAILGISWFWFYGAVFLSQFPAYAKDVLGGDENAVVMLLAVFSIGIGIGSLLCERLSTGHVEIGLVPFGSIGLSLFALDLWWASPVWASPAAAAAPIAELLARAGTWRVLFDLLAIGIFGGFYIVPLYALIQSRSEPEHRSRIIAGNNILNALFMVVAAGMGAGLLAAGLNGPQLFLVTGLLNVAVAIYIYTLVPEFLLRFLVWLLVHSIYRLQVQGIHHVPEKGPAVLVCNHVSFVDALVIMAASPRPIRFVMHHQIFRWPLLRFLFRESRAIPITSPKADPVMAARAFDDIAAALDAGELIAIFPEGRLTGDGEIDTFRPGVRRILARNPVPVVPMALRGLWGSFFSRKGGKAMTRPLRRGIFNRIELVCGEALAAAEATPDALQRRVAELRGAQA</sequence>
<dbReference type="Pfam" id="PF07690">
    <property type="entry name" value="MFS_1"/>
    <property type="match status" value="1"/>
</dbReference>
<comment type="subcellular location">
    <subcellularLocation>
        <location evidence="1">Cell membrane</location>
        <topology evidence="1">Multi-pass membrane protein</topology>
    </subcellularLocation>
</comment>
<feature type="transmembrane region" description="Helical" evidence="7">
    <location>
        <begin position="147"/>
        <end position="169"/>
    </location>
</feature>
<organism evidence="9 10">
    <name type="scientific">Azoarcus indigens</name>
    <dbReference type="NCBI Taxonomy" id="29545"/>
    <lineage>
        <taxon>Bacteria</taxon>
        <taxon>Pseudomonadati</taxon>
        <taxon>Pseudomonadota</taxon>
        <taxon>Betaproteobacteria</taxon>
        <taxon>Rhodocyclales</taxon>
        <taxon>Zoogloeaceae</taxon>
        <taxon>Azoarcus</taxon>
    </lineage>
</organism>
<evidence type="ECO:0000256" key="7">
    <source>
        <dbReference type="SAM" id="Phobius"/>
    </source>
</evidence>
<evidence type="ECO:0000256" key="2">
    <source>
        <dbReference type="ARBA" id="ARBA00022448"/>
    </source>
</evidence>
<dbReference type="OrthoDB" id="9803968at2"/>
<dbReference type="CDD" id="cd06173">
    <property type="entry name" value="MFS_MefA_like"/>
    <property type="match status" value="1"/>
</dbReference>
<feature type="transmembrane region" description="Helical" evidence="7">
    <location>
        <begin position="227"/>
        <end position="251"/>
    </location>
</feature>
<keyword evidence="3" id="KW-1003">Cell membrane</keyword>
<evidence type="ECO:0000313" key="10">
    <source>
        <dbReference type="Proteomes" id="UP000295129"/>
    </source>
</evidence>
<evidence type="ECO:0000256" key="5">
    <source>
        <dbReference type="ARBA" id="ARBA00022989"/>
    </source>
</evidence>
<dbReference type="Gene3D" id="1.20.1250.20">
    <property type="entry name" value="MFS general substrate transporter like domains"/>
    <property type="match status" value="1"/>
</dbReference>
<keyword evidence="10" id="KW-1185">Reference proteome</keyword>
<feature type="transmembrane region" description="Helical" evidence="7">
    <location>
        <begin position="294"/>
        <end position="312"/>
    </location>
</feature>
<dbReference type="EMBL" id="SNVV01000024">
    <property type="protein sequence ID" value="TDN46903.1"/>
    <property type="molecule type" value="Genomic_DNA"/>
</dbReference>
<keyword evidence="4 7" id="KW-0812">Transmembrane</keyword>
<evidence type="ECO:0000256" key="6">
    <source>
        <dbReference type="ARBA" id="ARBA00023136"/>
    </source>
</evidence>
<feature type="domain" description="Phospholipid/glycerol acyltransferase" evidence="8">
    <location>
        <begin position="456"/>
        <end position="572"/>
    </location>
</feature>
<feature type="transmembrane region" description="Helical" evidence="7">
    <location>
        <begin position="175"/>
        <end position="192"/>
    </location>
</feature>
<dbReference type="SMART" id="SM00563">
    <property type="entry name" value="PlsC"/>
    <property type="match status" value="1"/>
</dbReference>
<gene>
    <name evidence="9" type="ORF">C7389_12463</name>
</gene>
<evidence type="ECO:0000256" key="3">
    <source>
        <dbReference type="ARBA" id="ARBA00022475"/>
    </source>
</evidence>
<dbReference type="GO" id="GO:0016746">
    <property type="term" value="F:acyltransferase activity"/>
    <property type="evidence" value="ECO:0007669"/>
    <property type="project" value="InterPro"/>
</dbReference>
<dbReference type="Proteomes" id="UP000295129">
    <property type="component" value="Unassembled WGS sequence"/>
</dbReference>
<reference evidence="9 10" key="1">
    <citation type="submission" date="2019-03" db="EMBL/GenBank/DDBJ databases">
        <title>Genomic Encyclopedia of Type Strains, Phase IV (KMG-IV): sequencing the most valuable type-strain genomes for metagenomic binning, comparative biology and taxonomic classification.</title>
        <authorList>
            <person name="Goeker M."/>
        </authorList>
    </citation>
    <scope>NUCLEOTIDE SEQUENCE [LARGE SCALE GENOMIC DNA]</scope>
    <source>
        <strain evidence="9 10">DSM 12121</strain>
    </source>
</reference>
<dbReference type="PANTHER" id="PTHR43266:SF2">
    <property type="entry name" value="MAJOR FACILITATOR SUPERFAMILY (MFS) PROFILE DOMAIN-CONTAINING PROTEIN"/>
    <property type="match status" value="1"/>
</dbReference>
<comment type="caution">
    <text evidence="9">The sequence shown here is derived from an EMBL/GenBank/DDBJ whole genome shotgun (WGS) entry which is preliminary data.</text>
</comment>
<keyword evidence="5 7" id="KW-1133">Transmembrane helix</keyword>
<name>A0A4R6DPV2_9RHOO</name>
<dbReference type="RefSeq" id="WP_133594584.1">
    <property type="nucleotide sequence ID" value="NZ_SNVV01000024.1"/>
</dbReference>
<dbReference type="GO" id="GO:0005886">
    <property type="term" value="C:plasma membrane"/>
    <property type="evidence" value="ECO:0007669"/>
    <property type="project" value="UniProtKB-SubCell"/>
</dbReference>
<dbReference type="PANTHER" id="PTHR43266">
    <property type="entry name" value="MACROLIDE-EFFLUX PROTEIN"/>
    <property type="match status" value="1"/>
</dbReference>
<protein>
    <recommendedName>
        <fullName evidence="8">Phospholipid/glycerol acyltransferase domain-containing protein</fullName>
    </recommendedName>
</protein>
<dbReference type="GO" id="GO:0022857">
    <property type="term" value="F:transmembrane transporter activity"/>
    <property type="evidence" value="ECO:0007669"/>
    <property type="project" value="InterPro"/>
</dbReference>
<keyword evidence="6 7" id="KW-0472">Membrane</keyword>
<evidence type="ECO:0000259" key="8">
    <source>
        <dbReference type="SMART" id="SM00563"/>
    </source>
</evidence>
<dbReference type="CDD" id="cd07989">
    <property type="entry name" value="LPLAT_AGPAT-like"/>
    <property type="match status" value="1"/>
</dbReference>
<evidence type="ECO:0000256" key="1">
    <source>
        <dbReference type="ARBA" id="ARBA00004651"/>
    </source>
</evidence>
<accession>A0A4R6DPV2</accession>
<evidence type="ECO:0000256" key="4">
    <source>
        <dbReference type="ARBA" id="ARBA00022692"/>
    </source>
</evidence>
<dbReference type="Pfam" id="PF01553">
    <property type="entry name" value="Acyltransferase"/>
    <property type="match status" value="1"/>
</dbReference>
<evidence type="ECO:0000313" key="9">
    <source>
        <dbReference type="EMBL" id="TDN46903.1"/>
    </source>
</evidence>
<feature type="transmembrane region" description="Helical" evidence="7">
    <location>
        <begin position="338"/>
        <end position="360"/>
    </location>
</feature>
<feature type="transmembrane region" description="Helical" evidence="7">
    <location>
        <begin position="263"/>
        <end position="282"/>
    </location>
</feature>
<proteinExistence type="predicted"/>
<dbReference type="InterPro" id="IPR011701">
    <property type="entry name" value="MFS"/>
</dbReference>
<dbReference type="SUPFAM" id="SSF103473">
    <property type="entry name" value="MFS general substrate transporter"/>
    <property type="match status" value="1"/>
</dbReference>